<dbReference type="GO" id="GO:0008654">
    <property type="term" value="P:phospholipid biosynthetic process"/>
    <property type="evidence" value="ECO:0007669"/>
    <property type="project" value="InterPro"/>
</dbReference>
<dbReference type="SUPFAM" id="SSF53448">
    <property type="entry name" value="Nucleotide-diphospho-sugar transferases"/>
    <property type="match status" value="1"/>
</dbReference>
<keyword evidence="11" id="KW-0472">Membrane</keyword>
<dbReference type="InterPro" id="IPR048254">
    <property type="entry name" value="CDP_ALCOHOL_P_TRANSF_CS"/>
</dbReference>
<comment type="catalytic activity">
    <reaction evidence="1">
        <text>1D-myo-inositol 3-phosphate + CTP + H(+) = CDP-1L-myo-inositol + diphosphate</text>
        <dbReference type="Rhea" id="RHEA:30647"/>
        <dbReference type="ChEBI" id="CHEBI:15378"/>
        <dbReference type="ChEBI" id="CHEBI:33019"/>
        <dbReference type="ChEBI" id="CHEBI:37563"/>
        <dbReference type="ChEBI" id="CHEBI:58401"/>
        <dbReference type="ChEBI" id="CHEBI:62573"/>
        <dbReference type="EC" id="2.7.7.74"/>
    </reaction>
</comment>
<keyword evidence="11" id="KW-1133">Transmembrane helix</keyword>
<dbReference type="InterPro" id="IPR050065">
    <property type="entry name" value="GlmU-like"/>
</dbReference>
<dbReference type="GO" id="GO:0016780">
    <property type="term" value="F:phosphotransferase activity, for other substituted phosphate groups"/>
    <property type="evidence" value="ECO:0007669"/>
    <property type="project" value="InterPro"/>
</dbReference>
<evidence type="ECO:0000313" key="12">
    <source>
        <dbReference type="EMBL" id="OPX18034.1"/>
    </source>
</evidence>
<keyword evidence="7 10" id="KW-0808">Transferase</keyword>
<dbReference type="AlphaFoldDB" id="A0A1V4QFC7"/>
<gene>
    <name evidence="12" type="ORF">BXT86_03240</name>
</gene>
<comment type="similarity">
    <text evidence="10">Belongs to the CDP-alcohol phosphatidyltransferase class-I family.</text>
</comment>
<evidence type="ECO:0000256" key="6">
    <source>
        <dbReference type="ARBA" id="ARBA00018322"/>
    </source>
</evidence>
<feature type="non-terminal residue" evidence="12">
    <location>
        <position position="339"/>
    </location>
</feature>
<dbReference type="InterPro" id="IPR000462">
    <property type="entry name" value="CDP-OH_P_trans"/>
</dbReference>
<evidence type="ECO:0000256" key="8">
    <source>
        <dbReference type="ARBA" id="ARBA00022695"/>
    </source>
</evidence>
<dbReference type="Gene3D" id="3.90.550.10">
    <property type="entry name" value="Spore Coat Polysaccharide Biosynthesis Protein SpsA, Chain A"/>
    <property type="match status" value="2"/>
</dbReference>
<dbReference type="EMBL" id="MUKB01000047">
    <property type="protein sequence ID" value="OPX18034.1"/>
    <property type="molecule type" value="Genomic_DNA"/>
</dbReference>
<evidence type="ECO:0000313" key="13">
    <source>
        <dbReference type="Proteomes" id="UP000191663"/>
    </source>
</evidence>
<comment type="catalytic activity">
    <reaction evidence="9">
        <text>CDP-1L-myo-inositol + 1D-myo-inositol 3-phosphate = bis(1L-myo-inositol) 3,1'-phosphate 1-phosphate + CMP + H(+)</text>
        <dbReference type="Rhea" id="RHEA:31327"/>
        <dbReference type="ChEBI" id="CHEBI:15378"/>
        <dbReference type="ChEBI" id="CHEBI:58401"/>
        <dbReference type="ChEBI" id="CHEBI:60377"/>
        <dbReference type="ChEBI" id="CHEBI:62573"/>
        <dbReference type="ChEBI" id="CHEBI:62576"/>
        <dbReference type="EC" id="2.7.8.34"/>
    </reaction>
</comment>
<comment type="similarity">
    <text evidence="3">In the N-terminal section; belongs to the MobA family.</text>
</comment>
<dbReference type="EC" id="2.7.8.34" evidence="5"/>
<protein>
    <recommendedName>
        <fullName evidence="6">Bifunctional IPC transferase and DIPP synthase</fullName>
        <ecNumber evidence="4">2.7.7.74</ecNumber>
        <ecNumber evidence="5">2.7.8.34</ecNumber>
    </recommendedName>
</protein>
<comment type="caution">
    <text evidence="12">The sequence shown here is derived from an EMBL/GenBank/DDBJ whole genome shotgun (WGS) entry which is preliminary data.</text>
</comment>
<dbReference type="InterPro" id="IPR043130">
    <property type="entry name" value="CDP-OH_PTrfase_TM_dom"/>
</dbReference>
<sequence length="339" mass="37710">MKCLIIASGQGTRLASKTDLKPLASLVGMPLIARVILSAKKAGLDDFYDAIKENFVLLMSDHIFNEIIIKKLMAQEVEPGEVILAVDKNIDNDLVDKHDATKVLLDGDRILDIGKEVEEYNAYDTGIFLCTPGLFDALEESTRQGDTSLSGGIRVLAKKGRARFFDIDGNFWIDVDDEARLEQAERCLIGVLLNKTTDGFISRYINRPISRQITKLLVKTRISPNFVSLSCFLVSILGAGFLFLGGYINLLIGVFLAQFSSILDGCDGELARLKFMESEFGGWFDSVLDRYADALLLLGLTFYSYNTYPHPKVWLMLGSLAIIGSLINSYTAVRYDRFI</sequence>
<feature type="transmembrane region" description="Helical" evidence="11">
    <location>
        <begin position="313"/>
        <end position="333"/>
    </location>
</feature>
<keyword evidence="11" id="KW-0812">Transmembrane</keyword>
<evidence type="ECO:0000256" key="4">
    <source>
        <dbReference type="ARBA" id="ARBA00012504"/>
    </source>
</evidence>
<evidence type="ECO:0000256" key="2">
    <source>
        <dbReference type="ARBA" id="ARBA00006982"/>
    </source>
</evidence>
<feature type="transmembrane region" description="Helical" evidence="11">
    <location>
        <begin position="226"/>
        <end position="248"/>
    </location>
</feature>
<proteinExistence type="inferred from homology"/>
<dbReference type="PANTHER" id="PTHR43584:SF8">
    <property type="entry name" value="N-ACETYLMURAMATE ALPHA-1-PHOSPHATE URIDYLYLTRANSFERASE"/>
    <property type="match status" value="1"/>
</dbReference>
<evidence type="ECO:0000256" key="3">
    <source>
        <dbReference type="ARBA" id="ARBA00007897"/>
    </source>
</evidence>
<organism evidence="12 13">
    <name type="scientific">candidate division WOR-3 bacterium 4484_100</name>
    <dbReference type="NCBI Taxonomy" id="1936077"/>
    <lineage>
        <taxon>Bacteria</taxon>
        <taxon>Bacteria division WOR-3</taxon>
    </lineage>
</organism>
<evidence type="ECO:0000256" key="1">
    <source>
        <dbReference type="ARBA" id="ARBA00000729"/>
    </source>
</evidence>
<dbReference type="InterPro" id="IPR029044">
    <property type="entry name" value="Nucleotide-diphossugar_trans"/>
</dbReference>
<comment type="similarity">
    <text evidence="2">In the C-terminal section; belongs to the CDP-alcohol phosphatidyltransferase class-I family.</text>
</comment>
<reference evidence="13" key="1">
    <citation type="submission" date="2017-01" db="EMBL/GenBank/DDBJ databases">
        <title>Novel pathways for hydrocarbon cycling and metabolic interdependencies in hydrothermal sediment communities.</title>
        <authorList>
            <person name="Dombrowski N."/>
            <person name="Seitz K."/>
            <person name="Teske A."/>
            <person name="Baker B."/>
        </authorList>
    </citation>
    <scope>NUCLEOTIDE SEQUENCE [LARGE SCALE GENOMIC DNA]</scope>
</reference>
<evidence type="ECO:0000256" key="5">
    <source>
        <dbReference type="ARBA" id="ARBA00013268"/>
    </source>
</evidence>
<evidence type="ECO:0000256" key="10">
    <source>
        <dbReference type="RuleBase" id="RU003750"/>
    </source>
</evidence>
<dbReference type="EC" id="2.7.7.74" evidence="4"/>
<evidence type="ECO:0000256" key="9">
    <source>
        <dbReference type="ARBA" id="ARBA00049235"/>
    </source>
</evidence>
<dbReference type="PROSITE" id="PS00379">
    <property type="entry name" value="CDP_ALCOHOL_P_TRANSF"/>
    <property type="match status" value="1"/>
</dbReference>
<evidence type="ECO:0000256" key="7">
    <source>
        <dbReference type="ARBA" id="ARBA00022679"/>
    </source>
</evidence>
<dbReference type="Gene3D" id="1.20.120.1760">
    <property type="match status" value="1"/>
</dbReference>
<keyword evidence="8" id="KW-0548">Nucleotidyltransferase</keyword>
<evidence type="ECO:0000256" key="11">
    <source>
        <dbReference type="SAM" id="Phobius"/>
    </source>
</evidence>
<dbReference type="GO" id="GO:0016779">
    <property type="term" value="F:nucleotidyltransferase activity"/>
    <property type="evidence" value="ECO:0007669"/>
    <property type="project" value="UniProtKB-KW"/>
</dbReference>
<accession>A0A1V4QFC7</accession>
<dbReference type="Proteomes" id="UP000191663">
    <property type="component" value="Unassembled WGS sequence"/>
</dbReference>
<name>A0A1V4QFC7_UNCW3</name>
<dbReference type="PANTHER" id="PTHR43584">
    <property type="entry name" value="NUCLEOTIDYL TRANSFERASE"/>
    <property type="match status" value="1"/>
</dbReference>
<dbReference type="Pfam" id="PF01066">
    <property type="entry name" value="CDP-OH_P_transf"/>
    <property type="match status" value="1"/>
</dbReference>
<dbReference type="GO" id="GO:0016020">
    <property type="term" value="C:membrane"/>
    <property type="evidence" value="ECO:0007669"/>
    <property type="project" value="InterPro"/>
</dbReference>